<keyword evidence="1" id="KW-0812">Transmembrane</keyword>
<evidence type="ECO:0000313" key="3">
    <source>
        <dbReference type="Proteomes" id="UP000006729"/>
    </source>
</evidence>
<keyword evidence="3" id="KW-1185">Reference proteome</keyword>
<name>A0A2K1Y2E9_POPTR</name>
<reference evidence="2 3" key="1">
    <citation type="journal article" date="2006" name="Science">
        <title>The genome of black cottonwood, Populus trichocarpa (Torr. &amp; Gray).</title>
        <authorList>
            <person name="Tuskan G.A."/>
            <person name="Difazio S."/>
            <person name="Jansson S."/>
            <person name="Bohlmann J."/>
            <person name="Grigoriev I."/>
            <person name="Hellsten U."/>
            <person name="Putnam N."/>
            <person name="Ralph S."/>
            <person name="Rombauts S."/>
            <person name="Salamov A."/>
            <person name="Schein J."/>
            <person name="Sterck L."/>
            <person name="Aerts A."/>
            <person name="Bhalerao R.R."/>
            <person name="Bhalerao R.P."/>
            <person name="Blaudez D."/>
            <person name="Boerjan W."/>
            <person name="Brun A."/>
            <person name="Brunner A."/>
            <person name="Busov V."/>
            <person name="Campbell M."/>
            <person name="Carlson J."/>
            <person name="Chalot M."/>
            <person name="Chapman J."/>
            <person name="Chen G.L."/>
            <person name="Cooper D."/>
            <person name="Coutinho P.M."/>
            <person name="Couturier J."/>
            <person name="Covert S."/>
            <person name="Cronk Q."/>
            <person name="Cunningham R."/>
            <person name="Davis J."/>
            <person name="Degroeve S."/>
            <person name="Dejardin A."/>
            <person name="Depamphilis C."/>
            <person name="Detter J."/>
            <person name="Dirks B."/>
            <person name="Dubchak I."/>
            <person name="Duplessis S."/>
            <person name="Ehlting J."/>
            <person name="Ellis B."/>
            <person name="Gendler K."/>
            <person name="Goodstein D."/>
            <person name="Gribskov M."/>
            <person name="Grimwood J."/>
            <person name="Groover A."/>
            <person name="Gunter L."/>
            <person name="Hamberger B."/>
            <person name="Heinze B."/>
            <person name="Helariutta Y."/>
            <person name="Henrissat B."/>
            <person name="Holligan D."/>
            <person name="Holt R."/>
            <person name="Huang W."/>
            <person name="Islam-Faridi N."/>
            <person name="Jones S."/>
            <person name="Jones-Rhoades M."/>
            <person name="Jorgensen R."/>
            <person name="Joshi C."/>
            <person name="Kangasjarvi J."/>
            <person name="Karlsson J."/>
            <person name="Kelleher C."/>
            <person name="Kirkpatrick R."/>
            <person name="Kirst M."/>
            <person name="Kohler A."/>
            <person name="Kalluri U."/>
            <person name="Larimer F."/>
            <person name="Leebens-Mack J."/>
            <person name="Leple J.C."/>
            <person name="Locascio P."/>
            <person name="Lou Y."/>
            <person name="Lucas S."/>
            <person name="Martin F."/>
            <person name="Montanini B."/>
            <person name="Napoli C."/>
            <person name="Nelson D.R."/>
            <person name="Nelson C."/>
            <person name="Nieminen K."/>
            <person name="Nilsson O."/>
            <person name="Pereda V."/>
            <person name="Peter G."/>
            <person name="Philippe R."/>
            <person name="Pilate G."/>
            <person name="Poliakov A."/>
            <person name="Razumovskaya J."/>
            <person name="Richardson P."/>
            <person name="Rinaldi C."/>
            <person name="Ritland K."/>
            <person name="Rouze P."/>
            <person name="Ryaboy D."/>
            <person name="Schmutz J."/>
            <person name="Schrader J."/>
            <person name="Segerman B."/>
            <person name="Shin H."/>
            <person name="Siddiqui A."/>
            <person name="Sterky F."/>
            <person name="Terry A."/>
            <person name="Tsai C.J."/>
            <person name="Uberbacher E."/>
            <person name="Unneberg P."/>
            <person name="Vahala J."/>
            <person name="Wall K."/>
            <person name="Wessler S."/>
            <person name="Yang G."/>
            <person name="Yin T."/>
            <person name="Douglas C."/>
            <person name="Marra M."/>
            <person name="Sandberg G."/>
            <person name="Van de Peer Y."/>
            <person name="Rokhsar D."/>
        </authorList>
    </citation>
    <scope>NUCLEOTIDE SEQUENCE [LARGE SCALE GENOMIC DNA]</scope>
    <source>
        <strain evidence="3">cv. Nisqually</strain>
    </source>
</reference>
<gene>
    <name evidence="2" type="ORF">POPTR_013G072100</name>
</gene>
<evidence type="ECO:0000256" key="1">
    <source>
        <dbReference type="SAM" id="Phobius"/>
    </source>
</evidence>
<protein>
    <submittedName>
        <fullName evidence="2">Uncharacterized protein</fullName>
    </submittedName>
</protein>
<dbReference type="EMBL" id="CM009302">
    <property type="protein sequence ID" value="PNT07201.1"/>
    <property type="molecule type" value="Genomic_DNA"/>
</dbReference>
<accession>A0A2K1Y2E9</accession>
<dbReference type="InParanoid" id="A0A2K1Y2E9"/>
<proteinExistence type="predicted"/>
<keyword evidence="1" id="KW-0472">Membrane</keyword>
<feature type="transmembrane region" description="Helical" evidence="1">
    <location>
        <begin position="12"/>
        <end position="34"/>
    </location>
</feature>
<organism evidence="2 3">
    <name type="scientific">Populus trichocarpa</name>
    <name type="common">Western balsam poplar</name>
    <name type="synonym">Populus balsamifera subsp. trichocarpa</name>
    <dbReference type="NCBI Taxonomy" id="3694"/>
    <lineage>
        <taxon>Eukaryota</taxon>
        <taxon>Viridiplantae</taxon>
        <taxon>Streptophyta</taxon>
        <taxon>Embryophyta</taxon>
        <taxon>Tracheophyta</taxon>
        <taxon>Spermatophyta</taxon>
        <taxon>Magnoliopsida</taxon>
        <taxon>eudicotyledons</taxon>
        <taxon>Gunneridae</taxon>
        <taxon>Pentapetalae</taxon>
        <taxon>rosids</taxon>
        <taxon>fabids</taxon>
        <taxon>Malpighiales</taxon>
        <taxon>Salicaceae</taxon>
        <taxon>Saliceae</taxon>
        <taxon>Populus</taxon>
    </lineage>
</organism>
<evidence type="ECO:0000313" key="2">
    <source>
        <dbReference type="EMBL" id="PNT07201.1"/>
    </source>
</evidence>
<dbReference type="Proteomes" id="UP000006729">
    <property type="component" value="Chromosome 13"/>
</dbReference>
<sequence>MCLCDLFCLFSFTFLIGSMLSVCCLLSNFSSWMYFKNLCSMTSPSLFLLSFVHSQQLWLTFIPVISSVL</sequence>
<keyword evidence="1" id="KW-1133">Transmembrane helix</keyword>
<dbReference type="AlphaFoldDB" id="A0A2K1Y2E9"/>